<reference evidence="3" key="1">
    <citation type="journal article" date="2019" name="Int. J. Syst. Evol. Microbiol.">
        <title>The Global Catalogue of Microorganisms (GCM) 10K type strain sequencing project: providing services to taxonomists for standard genome sequencing and annotation.</title>
        <authorList>
            <consortium name="The Broad Institute Genomics Platform"/>
            <consortium name="The Broad Institute Genome Sequencing Center for Infectious Disease"/>
            <person name="Wu L."/>
            <person name="Ma J."/>
        </authorList>
    </citation>
    <scope>NUCLEOTIDE SEQUENCE [LARGE SCALE GENOMIC DNA]</scope>
    <source>
        <strain evidence="3">CCM 8749</strain>
    </source>
</reference>
<name>A0ABW1IR49_9BACL</name>
<keyword evidence="3" id="KW-1185">Reference proteome</keyword>
<organism evidence="2 3">
    <name type="scientific">Marinicrinis lubricantis</name>
    <dbReference type="NCBI Taxonomy" id="2086470"/>
    <lineage>
        <taxon>Bacteria</taxon>
        <taxon>Bacillati</taxon>
        <taxon>Bacillota</taxon>
        <taxon>Bacilli</taxon>
        <taxon>Bacillales</taxon>
        <taxon>Paenibacillaceae</taxon>
    </lineage>
</organism>
<proteinExistence type="predicted"/>
<evidence type="ECO:0000256" key="1">
    <source>
        <dbReference type="SAM" id="Phobius"/>
    </source>
</evidence>
<keyword evidence="1" id="KW-0812">Transmembrane</keyword>
<evidence type="ECO:0008006" key="4">
    <source>
        <dbReference type="Google" id="ProtNLM"/>
    </source>
</evidence>
<protein>
    <recommendedName>
        <fullName evidence="4">DUF4870 domain-containing protein</fullName>
    </recommendedName>
</protein>
<dbReference type="RefSeq" id="WP_379894979.1">
    <property type="nucleotide sequence ID" value="NZ_CBCSCT010000034.1"/>
</dbReference>
<evidence type="ECO:0000313" key="3">
    <source>
        <dbReference type="Proteomes" id="UP001596250"/>
    </source>
</evidence>
<dbReference type="EMBL" id="JBHSQV010000166">
    <property type="protein sequence ID" value="MFC5987574.1"/>
    <property type="molecule type" value="Genomic_DNA"/>
</dbReference>
<dbReference type="Proteomes" id="UP001596250">
    <property type="component" value="Unassembled WGS sequence"/>
</dbReference>
<gene>
    <name evidence="2" type="ORF">ACFPXP_14300</name>
</gene>
<sequence>MMLDSGNRHPAHSVTNQEKIVAVLAYLLFFLPLMMQRTSAYALFHANQGLIFLLMVLSVNVIGTFIPVLGWLFVLPFGNLLLLVYLCFGWYHAVKGETRPLPGIGHYQLLKY</sequence>
<comment type="caution">
    <text evidence="2">The sequence shown here is derived from an EMBL/GenBank/DDBJ whole genome shotgun (WGS) entry which is preliminary data.</text>
</comment>
<keyword evidence="1" id="KW-0472">Membrane</keyword>
<feature type="transmembrane region" description="Helical" evidence="1">
    <location>
        <begin position="20"/>
        <end position="35"/>
    </location>
</feature>
<feature type="transmembrane region" description="Helical" evidence="1">
    <location>
        <begin position="68"/>
        <end position="91"/>
    </location>
</feature>
<accession>A0ABW1IR49</accession>
<feature type="transmembrane region" description="Helical" evidence="1">
    <location>
        <begin position="42"/>
        <end position="62"/>
    </location>
</feature>
<keyword evidence="1" id="KW-1133">Transmembrane helix</keyword>
<evidence type="ECO:0000313" key="2">
    <source>
        <dbReference type="EMBL" id="MFC5987574.1"/>
    </source>
</evidence>